<proteinExistence type="predicted"/>
<sequence>MSPHYEVLSVPASDAYWEDRPDTSPHHLVVFSSRTWRWEEISFLHGEGEAATAVVTGRPLCWLTERYGVYWQDALYVYWHTEAITRPTLPRLDCYDKEYYDNEESDGPWTLQEENYDVEDCTSVDVAEENQVEWDSDNDDVLNEGSRGIVPLTLEVLNEASGRFEPLTLEW</sequence>
<reference evidence="1" key="2">
    <citation type="submission" date="2021-12" db="EMBL/GenBank/DDBJ databases">
        <title>Resequencing data analysis of finger millet.</title>
        <authorList>
            <person name="Hatakeyama M."/>
            <person name="Aluri S."/>
            <person name="Balachadran M.T."/>
            <person name="Sivarajan S.R."/>
            <person name="Poveda L."/>
            <person name="Shimizu-Inatsugi R."/>
            <person name="Schlapbach R."/>
            <person name="Sreeman S.M."/>
            <person name="Shimizu K.K."/>
        </authorList>
    </citation>
    <scope>NUCLEOTIDE SEQUENCE</scope>
</reference>
<dbReference type="AlphaFoldDB" id="A0AAV5FGS8"/>
<evidence type="ECO:0000313" key="1">
    <source>
        <dbReference type="EMBL" id="GJN34190.1"/>
    </source>
</evidence>
<evidence type="ECO:0000313" key="2">
    <source>
        <dbReference type="Proteomes" id="UP001054889"/>
    </source>
</evidence>
<dbReference type="EMBL" id="BQKI01000085">
    <property type="protein sequence ID" value="GJN34190.1"/>
    <property type="molecule type" value="Genomic_DNA"/>
</dbReference>
<protein>
    <submittedName>
        <fullName evidence="1">Uncharacterized protein</fullName>
    </submittedName>
</protein>
<reference evidence="1" key="1">
    <citation type="journal article" date="2018" name="DNA Res.">
        <title>Multiple hybrid de novo genome assembly of finger millet, an orphan allotetraploid crop.</title>
        <authorList>
            <person name="Hatakeyama M."/>
            <person name="Aluri S."/>
            <person name="Balachadran M.T."/>
            <person name="Sivarajan S.R."/>
            <person name="Patrignani A."/>
            <person name="Gruter S."/>
            <person name="Poveda L."/>
            <person name="Shimizu-Inatsugi R."/>
            <person name="Baeten J."/>
            <person name="Francoijs K.J."/>
            <person name="Nataraja K.N."/>
            <person name="Reddy Y.A.N."/>
            <person name="Phadnis S."/>
            <person name="Ravikumar R.L."/>
            <person name="Schlapbach R."/>
            <person name="Sreeman S.M."/>
            <person name="Shimizu K.K."/>
        </authorList>
    </citation>
    <scope>NUCLEOTIDE SEQUENCE</scope>
</reference>
<accession>A0AAV5FGS8</accession>
<comment type="caution">
    <text evidence="1">The sequence shown here is derived from an EMBL/GenBank/DDBJ whole genome shotgun (WGS) entry which is preliminary data.</text>
</comment>
<gene>
    <name evidence="1" type="primary">gb22834</name>
    <name evidence="1" type="ORF">PR202_gb22834</name>
</gene>
<dbReference type="PANTHER" id="PTHR34591">
    <property type="entry name" value="OS03G0653100 PROTEIN-RELATED"/>
    <property type="match status" value="1"/>
</dbReference>
<dbReference type="Proteomes" id="UP001054889">
    <property type="component" value="Unassembled WGS sequence"/>
</dbReference>
<name>A0AAV5FGS8_ELECO</name>
<keyword evidence="2" id="KW-1185">Reference proteome</keyword>
<organism evidence="1 2">
    <name type="scientific">Eleusine coracana subsp. coracana</name>
    <dbReference type="NCBI Taxonomy" id="191504"/>
    <lineage>
        <taxon>Eukaryota</taxon>
        <taxon>Viridiplantae</taxon>
        <taxon>Streptophyta</taxon>
        <taxon>Embryophyta</taxon>
        <taxon>Tracheophyta</taxon>
        <taxon>Spermatophyta</taxon>
        <taxon>Magnoliopsida</taxon>
        <taxon>Liliopsida</taxon>
        <taxon>Poales</taxon>
        <taxon>Poaceae</taxon>
        <taxon>PACMAD clade</taxon>
        <taxon>Chloridoideae</taxon>
        <taxon>Cynodonteae</taxon>
        <taxon>Eleusininae</taxon>
        <taxon>Eleusine</taxon>
    </lineage>
</organism>